<dbReference type="HOGENOM" id="CLU_2664257_0_0_0"/>
<reference evidence="2 3" key="1">
    <citation type="journal article" date="2010" name="Nature">
        <title>Nitrite-driven anaerobic methane oxidation by oxygenic bacteria.</title>
        <authorList>
            <person name="Ettwig K.F."/>
            <person name="Butler M.K."/>
            <person name="Le Paslier D."/>
            <person name="Pelletier E."/>
            <person name="Mangenot S."/>
            <person name="Kuypers M.M.M."/>
            <person name="Schreiber F."/>
            <person name="Dutilh B.E."/>
            <person name="Zedelius J."/>
            <person name="de Beer D."/>
            <person name="Gloerich J."/>
            <person name="Wessels H.J.C.T."/>
            <person name="van Allen T."/>
            <person name="Luesken F."/>
            <person name="Wu M."/>
            <person name="van de Pas-Schoonen K.T."/>
            <person name="Op den Camp H.J.M."/>
            <person name="Janssen-Megens E.M."/>
            <person name="Francoijs K-J."/>
            <person name="Stunnenberg H."/>
            <person name="Weissenbach J."/>
            <person name="Jetten M.S.M."/>
            <person name="Strous M."/>
        </authorList>
    </citation>
    <scope>NUCLEOTIDE SEQUENCE [LARGE SCALE GENOMIC DNA]</scope>
</reference>
<evidence type="ECO:0000313" key="2">
    <source>
        <dbReference type="EMBL" id="CBE68951.1"/>
    </source>
</evidence>
<dbReference type="EMBL" id="FP565575">
    <property type="protein sequence ID" value="CBE68951.1"/>
    <property type="molecule type" value="Genomic_DNA"/>
</dbReference>
<dbReference type="KEGG" id="mox:DAMO_1901"/>
<dbReference type="STRING" id="671143.DAMO_1901"/>
<dbReference type="AlphaFoldDB" id="D5MGS0"/>
<sequence>MRGKNHNGARFTPRHERNGRKKGKENYAWRGGRKGGSNVMEEGEGAGRALHCSTHPGGSKVNEGELAAWFTSRSQ</sequence>
<evidence type="ECO:0000256" key="1">
    <source>
        <dbReference type="SAM" id="MobiDB-lite"/>
    </source>
</evidence>
<organism evidence="2 3">
    <name type="scientific">Methylomirabilis oxygeniifera</name>
    <dbReference type="NCBI Taxonomy" id="671143"/>
    <lineage>
        <taxon>Bacteria</taxon>
        <taxon>Candidatus Methylomirabilota</taxon>
        <taxon>Candidatus Methylomirabilia</taxon>
        <taxon>Candidatus Methylomirabilales</taxon>
        <taxon>Candidatus Methylomirabilaceae</taxon>
        <taxon>Candidatus Methylomirabilis</taxon>
    </lineage>
</organism>
<evidence type="ECO:0000313" key="3">
    <source>
        <dbReference type="Proteomes" id="UP000006898"/>
    </source>
</evidence>
<protein>
    <submittedName>
        <fullName evidence="2">Uncharacterized protein</fullName>
    </submittedName>
</protein>
<proteinExistence type="predicted"/>
<feature type="region of interest" description="Disordered" evidence="1">
    <location>
        <begin position="1"/>
        <end position="42"/>
    </location>
</feature>
<gene>
    <name evidence="2" type="ORF">DAMO_1901</name>
</gene>
<accession>D5MGS0</accession>
<name>D5MGS0_METO1</name>
<dbReference type="Proteomes" id="UP000006898">
    <property type="component" value="Chromosome"/>
</dbReference>